<evidence type="ECO:0000256" key="1">
    <source>
        <dbReference type="ARBA" id="ARBA00004651"/>
    </source>
</evidence>
<feature type="transmembrane region" description="Helical" evidence="6">
    <location>
        <begin position="43"/>
        <end position="62"/>
    </location>
</feature>
<keyword evidence="4 6" id="KW-1133">Transmembrane helix</keyword>
<evidence type="ECO:0000256" key="2">
    <source>
        <dbReference type="ARBA" id="ARBA00022475"/>
    </source>
</evidence>
<gene>
    <name evidence="7" type="ORF">ALOHA_HF4000APKG10F17ctg1g21</name>
</gene>
<dbReference type="Pfam" id="PF01810">
    <property type="entry name" value="LysE"/>
    <property type="match status" value="1"/>
</dbReference>
<feature type="transmembrane region" description="Helical" evidence="6">
    <location>
        <begin position="7"/>
        <end position="23"/>
    </location>
</feature>
<dbReference type="EMBL" id="EU016666">
    <property type="protein sequence ID" value="ABZ10121.1"/>
    <property type="molecule type" value="Genomic_DNA"/>
</dbReference>
<keyword evidence="5 6" id="KW-0472">Membrane</keyword>
<evidence type="ECO:0000313" key="7">
    <source>
        <dbReference type="EMBL" id="ABZ10121.1"/>
    </source>
</evidence>
<dbReference type="GO" id="GO:0015171">
    <property type="term" value="F:amino acid transmembrane transporter activity"/>
    <property type="evidence" value="ECO:0007669"/>
    <property type="project" value="TreeGrafter"/>
</dbReference>
<evidence type="ECO:0000256" key="4">
    <source>
        <dbReference type="ARBA" id="ARBA00022989"/>
    </source>
</evidence>
<keyword evidence="3 6" id="KW-0812">Transmembrane</keyword>
<evidence type="ECO:0000256" key="3">
    <source>
        <dbReference type="ARBA" id="ARBA00022692"/>
    </source>
</evidence>
<dbReference type="AlphaFoldDB" id="B3TC12"/>
<dbReference type="GO" id="GO:0033228">
    <property type="term" value="P:cysteine export across plasma membrane"/>
    <property type="evidence" value="ECO:0007669"/>
    <property type="project" value="TreeGrafter"/>
</dbReference>
<feature type="transmembrane region" description="Helical" evidence="6">
    <location>
        <begin position="183"/>
        <end position="201"/>
    </location>
</feature>
<organism evidence="7">
    <name type="scientific">uncultured marine microorganism HF4000_APKG10F17</name>
    <dbReference type="NCBI Taxonomy" id="455558"/>
    <lineage>
        <taxon>unclassified sequences</taxon>
        <taxon>environmental samples</taxon>
    </lineage>
</organism>
<reference evidence="7" key="1">
    <citation type="journal article" date="2008" name="ISME J.">
        <title>Genomic patterns of recombination, clonal divergence and environment in marine microbial populations.</title>
        <authorList>
            <person name="Konstantinidis K.T."/>
            <person name="Delong E.F."/>
        </authorList>
    </citation>
    <scope>NUCLEOTIDE SEQUENCE</scope>
</reference>
<dbReference type="PANTHER" id="PTHR30086">
    <property type="entry name" value="ARGININE EXPORTER PROTEIN ARGO"/>
    <property type="match status" value="1"/>
</dbReference>
<feature type="transmembrane region" description="Helical" evidence="6">
    <location>
        <begin position="115"/>
        <end position="135"/>
    </location>
</feature>
<dbReference type="PANTHER" id="PTHR30086:SF20">
    <property type="entry name" value="ARGININE EXPORTER PROTEIN ARGO-RELATED"/>
    <property type="match status" value="1"/>
</dbReference>
<comment type="subcellular location">
    <subcellularLocation>
        <location evidence="1">Cell membrane</location>
        <topology evidence="1">Multi-pass membrane protein</topology>
    </subcellularLocation>
</comment>
<feature type="transmembrane region" description="Helical" evidence="6">
    <location>
        <begin position="147"/>
        <end position="171"/>
    </location>
</feature>
<sequence length="210" mass="23642">MENLSEYIIILSYMVFLSFSPGPNNILCSINGTRYGWAKTIPLISGMISGFFLVGFFTSLSVEFIKEQSEFLDSMKYICCLYLLYLSYMIAKEDPGTYTENTEALESPTQFKNGFVLQFINGKVILYYIILMSVYASRLGETYSVKFGILLGATVVGIAALSTWTTLGVFLRQYLSDEIKARRSNYILGFLLTLVALDLVFHDELLSLGN</sequence>
<dbReference type="GO" id="GO:0005886">
    <property type="term" value="C:plasma membrane"/>
    <property type="evidence" value="ECO:0007669"/>
    <property type="project" value="UniProtKB-SubCell"/>
</dbReference>
<accession>B3TC12</accession>
<keyword evidence="2" id="KW-1003">Cell membrane</keyword>
<protein>
    <submittedName>
        <fullName evidence="7">Putative LysE type translocator</fullName>
    </submittedName>
</protein>
<name>B3TC12_9ZZZZ</name>
<evidence type="ECO:0000256" key="5">
    <source>
        <dbReference type="ARBA" id="ARBA00023136"/>
    </source>
</evidence>
<proteinExistence type="predicted"/>
<evidence type="ECO:0000256" key="6">
    <source>
        <dbReference type="SAM" id="Phobius"/>
    </source>
</evidence>
<dbReference type="InterPro" id="IPR001123">
    <property type="entry name" value="LeuE-type"/>
</dbReference>